<dbReference type="InParanoid" id="A0A317XIU5"/>
<keyword evidence="3" id="KW-0472">Membrane</keyword>
<dbReference type="InterPro" id="IPR029058">
    <property type="entry name" value="AB_hydrolase_fold"/>
</dbReference>
<accession>A0A317XIU5</accession>
<reference evidence="5 6" key="1">
    <citation type="journal article" date="2018" name="Mol. Biol. Evol.">
        <title>Broad Genomic Sampling Reveals a Smut Pathogenic Ancestry of the Fungal Clade Ustilaginomycotina.</title>
        <authorList>
            <person name="Kijpornyongpan T."/>
            <person name="Mondo S.J."/>
            <person name="Barry K."/>
            <person name="Sandor L."/>
            <person name="Lee J."/>
            <person name="Lipzen A."/>
            <person name="Pangilinan J."/>
            <person name="LaButti K."/>
            <person name="Hainaut M."/>
            <person name="Henrissat B."/>
            <person name="Grigoriev I.V."/>
            <person name="Spatafora J.W."/>
            <person name="Aime M.C."/>
        </authorList>
    </citation>
    <scope>NUCLEOTIDE SEQUENCE [LARGE SCALE GENOMIC DNA]</scope>
    <source>
        <strain evidence="5 6">MCA 3645</strain>
    </source>
</reference>
<dbReference type="Proteomes" id="UP000246740">
    <property type="component" value="Unassembled WGS sequence"/>
</dbReference>
<evidence type="ECO:0000259" key="4">
    <source>
        <dbReference type="Pfam" id="PF05057"/>
    </source>
</evidence>
<dbReference type="PANTHER" id="PTHR12482">
    <property type="entry name" value="LIPASE ROG1-RELATED-RELATED"/>
    <property type="match status" value="1"/>
</dbReference>
<evidence type="ECO:0000313" key="5">
    <source>
        <dbReference type="EMBL" id="PWY98204.1"/>
    </source>
</evidence>
<evidence type="ECO:0000313" key="6">
    <source>
        <dbReference type="Proteomes" id="UP000246740"/>
    </source>
</evidence>
<keyword evidence="6" id="KW-1185">Reference proteome</keyword>
<protein>
    <submittedName>
        <fullName evidence="5">DUF676-domain-containing protein</fullName>
    </submittedName>
</protein>
<dbReference type="OrthoDB" id="273452at2759"/>
<evidence type="ECO:0000256" key="3">
    <source>
        <dbReference type="SAM" id="Phobius"/>
    </source>
</evidence>
<dbReference type="EMBL" id="KZ819199">
    <property type="protein sequence ID" value="PWY98204.1"/>
    <property type="molecule type" value="Genomic_DNA"/>
</dbReference>
<dbReference type="PANTHER" id="PTHR12482:SF62">
    <property type="entry name" value="LIPASE ROG1-RELATED"/>
    <property type="match status" value="1"/>
</dbReference>
<dbReference type="InterPro" id="IPR044294">
    <property type="entry name" value="Lipase-like"/>
</dbReference>
<feature type="compositionally biased region" description="Basic and acidic residues" evidence="2">
    <location>
        <begin position="447"/>
        <end position="462"/>
    </location>
</feature>
<gene>
    <name evidence="5" type="ORF">BCV70DRAFT_201992</name>
</gene>
<comment type="similarity">
    <text evidence="1">Belongs to the putative lipase ROG1 family.</text>
</comment>
<keyword evidence="3" id="KW-0812">Transmembrane</keyword>
<feature type="domain" description="DUF676" evidence="4">
    <location>
        <begin position="3"/>
        <end position="293"/>
    </location>
</feature>
<feature type="compositionally biased region" description="Basic and acidic residues" evidence="2">
    <location>
        <begin position="50"/>
        <end position="61"/>
    </location>
</feature>
<dbReference type="InterPro" id="IPR007751">
    <property type="entry name" value="DUF676_lipase-like"/>
</dbReference>
<name>A0A317XIU5_9BASI</name>
<keyword evidence="3" id="KW-1133">Transmembrane helix</keyword>
<dbReference type="SUPFAM" id="SSF53474">
    <property type="entry name" value="alpha/beta-Hydrolases"/>
    <property type="match status" value="1"/>
</dbReference>
<feature type="region of interest" description="Disordered" evidence="2">
    <location>
        <begin position="415"/>
        <end position="462"/>
    </location>
</feature>
<evidence type="ECO:0000256" key="1">
    <source>
        <dbReference type="ARBA" id="ARBA00007920"/>
    </source>
</evidence>
<proteinExistence type="inferred from homology"/>
<dbReference type="Gene3D" id="3.40.50.1820">
    <property type="entry name" value="alpha/beta hydrolase"/>
    <property type="match status" value="1"/>
</dbReference>
<feature type="compositionally biased region" description="Polar residues" evidence="2">
    <location>
        <begin position="530"/>
        <end position="543"/>
    </location>
</feature>
<dbReference type="Pfam" id="PF05057">
    <property type="entry name" value="DUF676"/>
    <property type="match status" value="1"/>
</dbReference>
<dbReference type="AlphaFoldDB" id="A0A317XIU5"/>
<feature type="region of interest" description="Disordered" evidence="2">
    <location>
        <begin position="38"/>
        <end position="61"/>
    </location>
</feature>
<organism evidence="5 6">
    <name type="scientific">Testicularia cyperi</name>
    <dbReference type="NCBI Taxonomy" id="1882483"/>
    <lineage>
        <taxon>Eukaryota</taxon>
        <taxon>Fungi</taxon>
        <taxon>Dikarya</taxon>
        <taxon>Basidiomycota</taxon>
        <taxon>Ustilaginomycotina</taxon>
        <taxon>Ustilaginomycetes</taxon>
        <taxon>Ustilaginales</taxon>
        <taxon>Anthracoideaceae</taxon>
        <taxon>Testicularia</taxon>
    </lineage>
</organism>
<evidence type="ECO:0000256" key="2">
    <source>
        <dbReference type="SAM" id="MobiDB-lite"/>
    </source>
</evidence>
<feature type="region of interest" description="Disordered" evidence="2">
    <location>
        <begin position="146"/>
        <end position="166"/>
    </location>
</feature>
<feature type="transmembrane region" description="Helical" evidence="3">
    <location>
        <begin position="365"/>
        <end position="386"/>
    </location>
</feature>
<feature type="region of interest" description="Disordered" evidence="2">
    <location>
        <begin position="507"/>
        <end position="545"/>
    </location>
</feature>
<sequence length="615" mass="67852">MASSNVHLVVVHHGLWGSPLNTSFFVATLARQHGATIAPSSKLQAPESAETIKAHASDHPNASRKDIRMVVLNSSVNQDDHTYDGVDWCAERLVKEIYEEVLRLETEEGATVTRFSIIGYSLGGLIARYTVGSLYSAGFFASASDSKTSSTTLETPTDAPSSSATSTAAEDSANVLAFKSRPKPVSFSTLATPHLGVAAGKSSFSKFAKYVGSNMLGRSGRQLYLADRGWTTDSGHPDSNAMGKLSKSERQRGLCLLEAMADERFSFMKGLRRFERIDIYANAIADLTVNYRTAAFEEHDPFIVPGGLILNRDPDHPELLMSYEAVERLPDQKPFFERVASKFHPSNLPWILNPKRFPFRFPLNYLALLGLPVLLPTMIGLVLHRLSSQAKESNRRVSDFERLWAIENGHLDAEDLQSTSKCSPTKADLSNVEGDVEDATNAGSTQRDAKKPKSKPLDKSTLERIERTRISRLLAMAEAEAEETFREVGEDNVGQEPVEYEERLRSTTFHAHDNDLTSKPSREAGGGYKTKSNTPTVGLSSSYHLDPNEVPLSETQLRIAAKLNNKSLLPQLSKHLTHFEGILNAHPVIINRSPSIEAHRRGIPVIQAFAERFPL</sequence>
<feature type="compositionally biased region" description="Basic and acidic residues" evidence="2">
    <location>
        <begin position="507"/>
        <end position="522"/>
    </location>
</feature>